<gene>
    <name evidence="2" type="ORF">3F6_45</name>
    <name evidence="1" type="ORF">3S4_33</name>
    <name evidence="5" type="ORF">7F14_15</name>
    <name evidence="4" type="ORF">8S7_28</name>
    <name evidence="3" type="ORF">9F7_1</name>
</gene>
<accession>A0A2H4J658</accession>
<evidence type="ECO:0000313" key="1">
    <source>
        <dbReference type="EMBL" id="ASN67956.1"/>
    </source>
</evidence>
<reference evidence="1" key="1">
    <citation type="submission" date="2017-06" db="EMBL/GenBank/DDBJ databases">
        <title>Novel phages from South African skin metaviromes.</title>
        <authorList>
            <person name="van Zyl L.J."/>
            <person name="Abrahams Y."/>
            <person name="Stander E.A."/>
            <person name="Kirby B.M."/>
            <person name="Clavaud C."/>
            <person name="Farcet C."/>
            <person name="Breton L."/>
            <person name="Trindade M.I."/>
        </authorList>
    </citation>
    <scope>NUCLEOTIDE SEQUENCE</scope>
</reference>
<name>A0A2H4J658_9CAUD</name>
<dbReference type="EMBL" id="MF417941">
    <property type="protein sequence ID" value="ASN72083.1"/>
    <property type="molecule type" value="Genomic_DNA"/>
</dbReference>
<sequence>MPFIVINRTNALDPTRTVEYTTEAEADAAARELLKVQPGAEVLTAQLIKRYSAQVNVTVEEAADIVSEATVEEEA</sequence>
<evidence type="ECO:0000313" key="3">
    <source>
        <dbReference type="EMBL" id="ASN68438.1"/>
    </source>
</evidence>
<dbReference type="EMBL" id="MF417877">
    <property type="protein sequence ID" value="ASN68438.1"/>
    <property type="molecule type" value="Genomic_DNA"/>
</dbReference>
<dbReference type="EMBL" id="MF417878">
    <property type="protein sequence ID" value="ASN68561.1"/>
    <property type="molecule type" value="Genomic_DNA"/>
</dbReference>
<protein>
    <submittedName>
        <fullName evidence="1">Uncharacterized protein</fullName>
    </submittedName>
</protein>
<evidence type="ECO:0000313" key="5">
    <source>
        <dbReference type="EMBL" id="ASN72083.1"/>
    </source>
</evidence>
<organism evidence="1">
    <name type="scientific">uncultured Caudovirales phage</name>
    <dbReference type="NCBI Taxonomy" id="2100421"/>
    <lineage>
        <taxon>Viruses</taxon>
        <taxon>Duplodnaviria</taxon>
        <taxon>Heunggongvirae</taxon>
        <taxon>Uroviricota</taxon>
        <taxon>Caudoviricetes</taxon>
        <taxon>Peduoviridae</taxon>
        <taxon>Maltschvirus</taxon>
        <taxon>Maltschvirus maltsch</taxon>
    </lineage>
</organism>
<dbReference type="EMBL" id="MF417869">
    <property type="protein sequence ID" value="ASN67956.1"/>
    <property type="molecule type" value="Genomic_DNA"/>
</dbReference>
<evidence type="ECO:0000313" key="4">
    <source>
        <dbReference type="EMBL" id="ASN68561.1"/>
    </source>
</evidence>
<dbReference type="EMBL" id="MF417876">
    <property type="protein sequence ID" value="ASN68386.1"/>
    <property type="molecule type" value="Genomic_DNA"/>
</dbReference>
<evidence type="ECO:0000313" key="2">
    <source>
        <dbReference type="EMBL" id="ASN68386.1"/>
    </source>
</evidence>
<proteinExistence type="predicted"/>